<dbReference type="InterPro" id="IPR010226">
    <property type="entry name" value="NADH_quinone_OxRdtase_chainI"/>
</dbReference>
<keyword evidence="4 12" id="KW-0479">Metal-binding</keyword>
<sequence>MGAKVRVVERKGRTFLEQLYLLEVFKGMAVTLGHFFRNLLDNSRLYVRHYPEVRPEISPRWRGRHRLTRHEDGTVKCVACFMCQTNCPSNCIIIEAGERFDGRSEKMPLRFDIDLLECIYCGYCVEACPMDAIRMDTGIFSVTSDNRESMVLGLEEMLRTPGAFDEDSYQKGVR</sequence>
<dbReference type="InterPro" id="IPR017900">
    <property type="entry name" value="4Fe4S_Fe_S_CS"/>
</dbReference>
<evidence type="ECO:0000256" key="7">
    <source>
        <dbReference type="ARBA" id="ARBA00023004"/>
    </source>
</evidence>
<dbReference type="EC" id="7.1.1.-" evidence="12"/>
<reference evidence="14 15" key="1">
    <citation type="submission" date="2016-11" db="EMBL/GenBank/DDBJ databases">
        <authorList>
            <person name="Jaros S."/>
            <person name="Januszkiewicz K."/>
            <person name="Wedrychowicz H."/>
        </authorList>
    </citation>
    <scope>NUCLEOTIDE SEQUENCE [LARGE SCALE GENOMIC DNA]</scope>
    <source>
        <strain evidence="14 15">DSM 9705</strain>
    </source>
</reference>
<proteinExistence type="inferred from homology"/>
<gene>
    <name evidence="12" type="primary">nuoI</name>
    <name evidence="14" type="ORF">SAMN02745124_03519</name>
</gene>
<keyword evidence="6 12" id="KW-1278">Translocase</keyword>
<dbReference type="AlphaFoldDB" id="A0A1M5Y193"/>
<evidence type="ECO:0000256" key="3">
    <source>
        <dbReference type="ARBA" id="ARBA00022719"/>
    </source>
</evidence>
<comment type="cofactor">
    <cofactor evidence="12">
        <name>[4Fe-4S] cluster</name>
        <dbReference type="ChEBI" id="CHEBI:49883"/>
    </cofactor>
    <text evidence="12">Binds 2 [4Fe-4S] clusters per subunit.</text>
</comment>
<feature type="domain" description="4Fe-4S ferredoxin-type" evidence="13">
    <location>
        <begin position="65"/>
        <end position="97"/>
    </location>
</feature>
<keyword evidence="5" id="KW-0677">Repeat</keyword>
<dbReference type="PROSITE" id="PS51379">
    <property type="entry name" value="4FE4S_FER_2"/>
    <property type="match status" value="2"/>
</dbReference>
<dbReference type="Proteomes" id="UP000184139">
    <property type="component" value="Unassembled WGS sequence"/>
</dbReference>
<keyword evidence="8 12" id="KW-0411">Iron-sulfur</keyword>
<keyword evidence="1 12" id="KW-1003">Cell membrane</keyword>
<dbReference type="RefSeq" id="WP_073378093.1">
    <property type="nucleotide sequence ID" value="NZ_FQXS01000026.1"/>
</dbReference>
<keyword evidence="7 12" id="KW-0408">Iron</keyword>
<evidence type="ECO:0000256" key="10">
    <source>
        <dbReference type="ARBA" id="ARBA00023075"/>
    </source>
</evidence>
<keyword evidence="2 12" id="KW-0004">4Fe-4S</keyword>
<dbReference type="GO" id="GO:0050136">
    <property type="term" value="F:NADH dehydrogenase (quinone) (non-electrogenic) activity"/>
    <property type="evidence" value="ECO:0007669"/>
    <property type="project" value="UniProtKB-UniRule"/>
</dbReference>
<dbReference type="Gene3D" id="3.30.70.3270">
    <property type="match status" value="1"/>
</dbReference>
<comment type="catalytic activity">
    <reaction evidence="12">
        <text>a quinone + NADH + 5 H(+)(in) = a quinol + NAD(+) + 4 H(+)(out)</text>
        <dbReference type="Rhea" id="RHEA:57888"/>
        <dbReference type="ChEBI" id="CHEBI:15378"/>
        <dbReference type="ChEBI" id="CHEBI:24646"/>
        <dbReference type="ChEBI" id="CHEBI:57540"/>
        <dbReference type="ChEBI" id="CHEBI:57945"/>
        <dbReference type="ChEBI" id="CHEBI:132124"/>
    </reaction>
</comment>
<evidence type="ECO:0000256" key="8">
    <source>
        <dbReference type="ARBA" id="ARBA00023014"/>
    </source>
</evidence>
<dbReference type="SUPFAM" id="SSF54862">
    <property type="entry name" value="4Fe-4S ferredoxins"/>
    <property type="match status" value="1"/>
</dbReference>
<name>A0A1M5Y193_9BACT</name>
<keyword evidence="11 12" id="KW-0472">Membrane</keyword>
<evidence type="ECO:0000256" key="6">
    <source>
        <dbReference type="ARBA" id="ARBA00022967"/>
    </source>
</evidence>
<dbReference type="HAMAP" id="MF_01351">
    <property type="entry name" value="NDH1_NuoI"/>
    <property type="match status" value="1"/>
</dbReference>
<keyword evidence="9 12" id="KW-0520">NAD</keyword>
<dbReference type="PROSITE" id="PS00198">
    <property type="entry name" value="4FE4S_FER_1"/>
    <property type="match status" value="1"/>
</dbReference>
<dbReference type="PANTHER" id="PTHR10849">
    <property type="entry name" value="NADH DEHYDROGENASE UBIQUINONE IRON-SULFUR PROTEIN 8, MITOCHONDRIAL"/>
    <property type="match status" value="1"/>
</dbReference>
<evidence type="ECO:0000256" key="1">
    <source>
        <dbReference type="ARBA" id="ARBA00022475"/>
    </source>
</evidence>
<evidence type="ECO:0000256" key="11">
    <source>
        <dbReference type="ARBA" id="ARBA00023136"/>
    </source>
</evidence>
<feature type="domain" description="4Fe-4S ferredoxin-type" evidence="13">
    <location>
        <begin position="109"/>
        <end position="138"/>
    </location>
</feature>
<dbReference type="InterPro" id="IPR017896">
    <property type="entry name" value="4Fe4S_Fe-S-bd"/>
</dbReference>
<dbReference type="EMBL" id="FQXS01000026">
    <property type="protein sequence ID" value="SHI05558.1"/>
    <property type="molecule type" value="Genomic_DNA"/>
</dbReference>
<comment type="subcellular location">
    <subcellularLocation>
        <location evidence="12">Cell membrane</location>
        <topology evidence="12">Peripheral membrane protein</topology>
    </subcellularLocation>
</comment>
<feature type="binding site" evidence="12">
    <location>
        <position position="124"/>
    </location>
    <ligand>
        <name>[4Fe-4S] cluster</name>
        <dbReference type="ChEBI" id="CHEBI:49883"/>
        <label>2</label>
    </ligand>
</feature>
<dbReference type="STRING" id="1121409.SAMN02745124_03519"/>
<dbReference type="GO" id="GO:0005506">
    <property type="term" value="F:iron ion binding"/>
    <property type="evidence" value="ECO:0007669"/>
    <property type="project" value="UniProtKB-UniRule"/>
</dbReference>
<evidence type="ECO:0000259" key="13">
    <source>
        <dbReference type="PROSITE" id="PS51379"/>
    </source>
</evidence>
<dbReference type="GO" id="GO:0005886">
    <property type="term" value="C:plasma membrane"/>
    <property type="evidence" value="ECO:0007669"/>
    <property type="project" value="UniProtKB-SubCell"/>
</dbReference>
<organism evidence="14 15">
    <name type="scientific">Desulfofustis glycolicus DSM 9705</name>
    <dbReference type="NCBI Taxonomy" id="1121409"/>
    <lineage>
        <taxon>Bacteria</taxon>
        <taxon>Pseudomonadati</taxon>
        <taxon>Thermodesulfobacteriota</taxon>
        <taxon>Desulfobulbia</taxon>
        <taxon>Desulfobulbales</taxon>
        <taxon>Desulfocapsaceae</taxon>
        <taxon>Desulfofustis</taxon>
    </lineage>
</organism>
<feature type="binding site" evidence="12">
    <location>
        <position position="83"/>
    </location>
    <ligand>
        <name>[4Fe-4S] cluster</name>
        <dbReference type="ChEBI" id="CHEBI:49883"/>
        <label>1</label>
    </ligand>
</feature>
<accession>A0A1M5Y193</accession>
<feature type="binding site" evidence="12">
    <location>
        <position position="128"/>
    </location>
    <ligand>
        <name>[4Fe-4S] cluster</name>
        <dbReference type="ChEBI" id="CHEBI:49883"/>
        <label>1</label>
    </ligand>
</feature>
<evidence type="ECO:0000256" key="4">
    <source>
        <dbReference type="ARBA" id="ARBA00022723"/>
    </source>
</evidence>
<evidence type="ECO:0000256" key="9">
    <source>
        <dbReference type="ARBA" id="ARBA00023027"/>
    </source>
</evidence>
<protein>
    <recommendedName>
        <fullName evidence="12">NADH-quinone oxidoreductase subunit I</fullName>
        <ecNumber evidence="12">7.1.1.-</ecNumber>
    </recommendedName>
    <alternativeName>
        <fullName evidence="12">NADH dehydrogenase I subunit I</fullName>
    </alternativeName>
    <alternativeName>
        <fullName evidence="12">NDH-1 subunit I</fullName>
    </alternativeName>
</protein>
<evidence type="ECO:0000256" key="12">
    <source>
        <dbReference type="HAMAP-Rule" id="MF_01351"/>
    </source>
</evidence>
<comment type="function">
    <text evidence="12">NDH-1 shuttles electrons from NADH, via FMN and iron-sulfur (Fe-S) centers, to quinones in the respiratory chain. The immediate electron acceptor for the enzyme in this species is believed to be ubiquinone. Couples the redox reaction to proton translocation (for every two electrons transferred, four hydrogen ions are translocated across the cytoplasmic membrane), and thus conserves the redox energy in a proton gradient.</text>
</comment>
<evidence type="ECO:0000313" key="15">
    <source>
        <dbReference type="Proteomes" id="UP000184139"/>
    </source>
</evidence>
<evidence type="ECO:0000256" key="2">
    <source>
        <dbReference type="ARBA" id="ARBA00022485"/>
    </source>
</evidence>
<keyword evidence="10 12" id="KW-0830">Ubiquinone</keyword>
<dbReference type="GO" id="GO:0048038">
    <property type="term" value="F:quinone binding"/>
    <property type="evidence" value="ECO:0007669"/>
    <property type="project" value="UniProtKB-KW"/>
</dbReference>
<dbReference type="OrthoDB" id="9808559at2"/>
<evidence type="ECO:0000313" key="14">
    <source>
        <dbReference type="EMBL" id="SHI05558.1"/>
    </source>
</evidence>
<evidence type="ECO:0000256" key="5">
    <source>
        <dbReference type="ARBA" id="ARBA00022737"/>
    </source>
</evidence>
<keyword evidence="15" id="KW-1185">Reference proteome</keyword>
<dbReference type="PANTHER" id="PTHR10849:SF24">
    <property type="entry name" value="NADH-QUINONE OXIDOREDUCTASE SUBUNIT I 2"/>
    <property type="match status" value="1"/>
</dbReference>
<feature type="binding site" evidence="12">
    <location>
        <position position="77"/>
    </location>
    <ligand>
        <name>[4Fe-4S] cluster</name>
        <dbReference type="ChEBI" id="CHEBI:49883"/>
        <label>1</label>
    </ligand>
</feature>
<feature type="binding site" evidence="12">
    <location>
        <position position="118"/>
    </location>
    <ligand>
        <name>[4Fe-4S] cluster</name>
        <dbReference type="ChEBI" id="CHEBI:49883"/>
        <label>2</label>
    </ligand>
</feature>
<comment type="subunit">
    <text evidence="12">NDH-1 is composed of 14 different subunits. Subunits NuoA, H, J, K, L, M, N constitute the membrane sector of the complex.</text>
</comment>
<feature type="binding site" evidence="12">
    <location>
        <position position="87"/>
    </location>
    <ligand>
        <name>[4Fe-4S] cluster</name>
        <dbReference type="ChEBI" id="CHEBI:49883"/>
        <label>2</label>
    </ligand>
</feature>
<feature type="binding site" evidence="12">
    <location>
        <position position="80"/>
    </location>
    <ligand>
        <name>[4Fe-4S] cluster</name>
        <dbReference type="ChEBI" id="CHEBI:49883"/>
        <label>1</label>
    </ligand>
</feature>
<keyword evidence="3 12" id="KW-0874">Quinone</keyword>
<comment type="similarity">
    <text evidence="12">Belongs to the complex I 23 kDa subunit family.</text>
</comment>
<feature type="binding site" evidence="12">
    <location>
        <position position="121"/>
    </location>
    <ligand>
        <name>[4Fe-4S] cluster</name>
        <dbReference type="ChEBI" id="CHEBI:49883"/>
        <label>2</label>
    </ligand>
</feature>
<dbReference type="GO" id="GO:0051539">
    <property type="term" value="F:4 iron, 4 sulfur cluster binding"/>
    <property type="evidence" value="ECO:0007669"/>
    <property type="project" value="UniProtKB-KW"/>
</dbReference>
<dbReference type="Pfam" id="PF00037">
    <property type="entry name" value="Fer4"/>
    <property type="match status" value="1"/>
</dbReference>